<keyword evidence="1" id="KW-0812">Transmembrane</keyword>
<evidence type="ECO:0000256" key="1">
    <source>
        <dbReference type="SAM" id="Phobius"/>
    </source>
</evidence>
<feature type="chain" id="PRO_5046990825" evidence="2">
    <location>
        <begin position="26"/>
        <end position="302"/>
    </location>
</feature>
<dbReference type="Gene3D" id="1.25.40.10">
    <property type="entry name" value="Tetratricopeptide repeat domain"/>
    <property type="match status" value="1"/>
</dbReference>
<evidence type="ECO:0000313" key="3">
    <source>
        <dbReference type="EMBL" id="MFD1145441.1"/>
    </source>
</evidence>
<keyword evidence="2" id="KW-0732">Signal</keyword>
<keyword evidence="4" id="KW-1185">Reference proteome</keyword>
<feature type="signal peptide" evidence="2">
    <location>
        <begin position="1"/>
        <end position="25"/>
    </location>
</feature>
<feature type="transmembrane region" description="Helical" evidence="1">
    <location>
        <begin position="184"/>
        <end position="204"/>
    </location>
</feature>
<dbReference type="EMBL" id="JBHTLP010000045">
    <property type="protein sequence ID" value="MFD1145441.1"/>
    <property type="molecule type" value="Genomic_DNA"/>
</dbReference>
<dbReference type="InterPro" id="IPR019734">
    <property type="entry name" value="TPR_rpt"/>
</dbReference>
<sequence>MSKPVRLIIFCLLLLQALPTCRVLARTTPVAGIVDEEYDRYKKRGDDFFKEGKYQDARRQYQNCLEVPGFENDAYAKKRIEECLTGLTLRQRAEEAARQGQNSQAVDLLHELLHLNPDDAITIGQLADHYEREGNKLFNQKRYPEARQNYTAAIQFANATKKETLQIQIRTIDDLVKPRYSKRIGLKVATGVIAIGVGAFALVLRNDYQSKISALNQISQKADPNGTGVIDNPDLYRQYDDAYKAAETAKQKNGLFTACVGVAAVATLAEVYLLVRKPKPRSTAFRCQPASQSWGLAVRYSF</sequence>
<dbReference type="InterPro" id="IPR018247">
    <property type="entry name" value="EF_Hand_1_Ca_BS"/>
</dbReference>
<reference evidence="4" key="1">
    <citation type="journal article" date="2019" name="Int. J. Syst. Evol. Microbiol.">
        <title>The Global Catalogue of Microorganisms (GCM) 10K type strain sequencing project: providing services to taxonomists for standard genome sequencing and annotation.</title>
        <authorList>
            <consortium name="The Broad Institute Genomics Platform"/>
            <consortium name="The Broad Institute Genome Sequencing Center for Infectious Disease"/>
            <person name="Wu L."/>
            <person name="Ma J."/>
        </authorList>
    </citation>
    <scope>NUCLEOTIDE SEQUENCE [LARGE SCALE GENOMIC DNA]</scope>
    <source>
        <strain evidence="4">CCUG 55608</strain>
    </source>
</reference>
<proteinExistence type="predicted"/>
<gene>
    <name evidence="3" type="ORF">ACFQ4C_30220</name>
</gene>
<accession>A0ABW3QN77</accession>
<keyword evidence="1" id="KW-1133">Transmembrane helix</keyword>
<dbReference type="PROSITE" id="PS00018">
    <property type="entry name" value="EF_HAND_1"/>
    <property type="match status" value="1"/>
</dbReference>
<evidence type="ECO:0000313" key="4">
    <source>
        <dbReference type="Proteomes" id="UP001597116"/>
    </source>
</evidence>
<comment type="caution">
    <text evidence="3">The sequence shown here is derived from an EMBL/GenBank/DDBJ whole genome shotgun (WGS) entry which is preliminary data.</text>
</comment>
<dbReference type="Proteomes" id="UP001597116">
    <property type="component" value="Unassembled WGS sequence"/>
</dbReference>
<protein>
    <submittedName>
        <fullName evidence="3">Tetratricopeptide repeat protein</fullName>
    </submittedName>
</protein>
<keyword evidence="1" id="KW-0472">Membrane</keyword>
<evidence type="ECO:0000256" key="2">
    <source>
        <dbReference type="SAM" id="SignalP"/>
    </source>
</evidence>
<organism evidence="3 4">
    <name type="scientific">Larkinella insperata</name>
    <dbReference type="NCBI Taxonomy" id="332158"/>
    <lineage>
        <taxon>Bacteria</taxon>
        <taxon>Pseudomonadati</taxon>
        <taxon>Bacteroidota</taxon>
        <taxon>Cytophagia</taxon>
        <taxon>Cytophagales</taxon>
        <taxon>Spirosomataceae</taxon>
        <taxon>Larkinella</taxon>
    </lineage>
</organism>
<dbReference type="RefSeq" id="WP_379885780.1">
    <property type="nucleotide sequence ID" value="NZ_JBHTLP010000045.1"/>
</dbReference>
<dbReference type="SMART" id="SM00028">
    <property type="entry name" value="TPR"/>
    <property type="match status" value="3"/>
</dbReference>
<feature type="transmembrane region" description="Helical" evidence="1">
    <location>
        <begin position="254"/>
        <end position="275"/>
    </location>
</feature>
<dbReference type="SUPFAM" id="SSF48452">
    <property type="entry name" value="TPR-like"/>
    <property type="match status" value="1"/>
</dbReference>
<name>A0ABW3QN77_9BACT</name>
<dbReference type="InterPro" id="IPR011990">
    <property type="entry name" value="TPR-like_helical_dom_sf"/>
</dbReference>